<dbReference type="RefSeq" id="WP_213164076.1">
    <property type="nucleotide sequence ID" value="NZ_CP058214.1"/>
</dbReference>
<dbReference type="SMART" id="SM00345">
    <property type="entry name" value="HTH_GNTR"/>
    <property type="match status" value="1"/>
</dbReference>
<feature type="domain" description="HTH gntR-type" evidence="4">
    <location>
        <begin position="10"/>
        <end position="77"/>
    </location>
</feature>
<dbReference type="PRINTS" id="PR00035">
    <property type="entry name" value="HTHGNTR"/>
</dbReference>
<dbReference type="InterPro" id="IPR036390">
    <property type="entry name" value="WH_DNA-bd_sf"/>
</dbReference>
<accession>A0A7S8HBS8</accession>
<dbReference type="InterPro" id="IPR008920">
    <property type="entry name" value="TF_FadR/GntR_C"/>
</dbReference>
<dbReference type="KEGG" id="kmn:HW532_09120"/>
<keyword evidence="2" id="KW-0238">DNA-binding</keyword>
<keyword evidence="1" id="KW-0805">Transcription regulation</keyword>
<dbReference type="SUPFAM" id="SSF46785">
    <property type="entry name" value="Winged helix' DNA-binding domain"/>
    <property type="match status" value="1"/>
</dbReference>
<evidence type="ECO:0000256" key="2">
    <source>
        <dbReference type="ARBA" id="ARBA00023125"/>
    </source>
</evidence>
<dbReference type="PANTHER" id="PTHR43537">
    <property type="entry name" value="TRANSCRIPTIONAL REGULATOR, GNTR FAMILY"/>
    <property type="match status" value="1"/>
</dbReference>
<reference evidence="5 6" key="1">
    <citation type="submission" date="2020-06" db="EMBL/GenBank/DDBJ databases">
        <title>Genome sequence of 2 isolates from Red Sea Mangroves.</title>
        <authorList>
            <person name="Sefrji F."/>
            <person name="Michoud G."/>
            <person name="Merlino G."/>
            <person name="Daffonchio D."/>
        </authorList>
    </citation>
    <scope>NUCLEOTIDE SEQUENCE [LARGE SCALE GENOMIC DNA]</scope>
    <source>
        <strain evidence="5 6">R1DC25</strain>
    </source>
</reference>
<dbReference type="EMBL" id="CP058214">
    <property type="protein sequence ID" value="QPC42841.1"/>
    <property type="molecule type" value="Genomic_DNA"/>
</dbReference>
<evidence type="ECO:0000256" key="1">
    <source>
        <dbReference type="ARBA" id="ARBA00023015"/>
    </source>
</evidence>
<dbReference type="AlphaFoldDB" id="A0A7S8HBS8"/>
<keyword evidence="3" id="KW-0804">Transcription</keyword>
<dbReference type="SUPFAM" id="SSF48008">
    <property type="entry name" value="GntR ligand-binding domain-like"/>
    <property type="match status" value="1"/>
</dbReference>
<protein>
    <submittedName>
        <fullName evidence="5">GntR family transcriptional regulator</fullName>
    </submittedName>
</protein>
<dbReference type="Pfam" id="PF07729">
    <property type="entry name" value="FCD"/>
    <property type="match status" value="1"/>
</dbReference>
<organism evidence="5 6">
    <name type="scientific">Kaustia mangrovi</name>
    <dbReference type="NCBI Taxonomy" id="2593653"/>
    <lineage>
        <taxon>Bacteria</taxon>
        <taxon>Pseudomonadati</taxon>
        <taxon>Pseudomonadota</taxon>
        <taxon>Alphaproteobacteria</taxon>
        <taxon>Hyphomicrobiales</taxon>
        <taxon>Parvibaculaceae</taxon>
        <taxon>Kaustia</taxon>
    </lineage>
</organism>
<dbReference type="Gene3D" id="1.10.10.10">
    <property type="entry name" value="Winged helix-like DNA-binding domain superfamily/Winged helix DNA-binding domain"/>
    <property type="match status" value="1"/>
</dbReference>
<dbReference type="GO" id="GO:0003677">
    <property type="term" value="F:DNA binding"/>
    <property type="evidence" value="ECO:0007669"/>
    <property type="project" value="UniProtKB-KW"/>
</dbReference>
<evidence type="ECO:0000313" key="6">
    <source>
        <dbReference type="Proteomes" id="UP000593594"/>
    </source>
</evidence>
<dbReference type="GO" id="GO:0003700">
    <property type="term" value="F:DNA-binding transcription factor activity"/>
    <property type="evidence" value="ECO:0007669"/>
    <property type="project" value="InterPro"/>
</dbReference>
<dbReference type="Proteomes" id="UP000593594">
    <property type="component" value="Chromosome"/>
</dbReference>
<dbReference type="InterPro" id="IPR036388">
    <property type="entry name" value="WH-like_DNA-bd_sf"/>
</dbReference>
<evidence type="ECO:0000256" key="3">
    <source>
        <dbReference type="ARBA" id="ARBA00023163"/>
    </source>
</evidence>
<gene>
    <name evidence="5" type="ORF">HW532_09120</name>
</gene>
<evidence type="ECO:0000313" key="5">
    <source>
        <dbReference type="EMBL" id="QPC42841.1"/>
    </source>
</evidence>
<dbReference type="Gene3D" id="1.20.120.530">
    <property type="entry name" value="GntR ligand-binding domain-like"/>
    <property type="match status" value="1"/>
</dbReference>
<dbReference type="InterPro" id="IPR011711">
    <property type="entry name" value="GntR_C"/>
</dbReference>
<name>A0A7S8HBS8_9HYPH</name>
<keyword evidence="6" id="KW-1185">Reference proteome</keyword>
<proteinExistence type="predicted"/>
<sequence length="232" mass="25516">MAARAKADSPSLTSIAYRRLRDMMLSGELKAGAILQERRLAKVLDVSRTPLRDALFRLEGEGFVIRHDEGVLQVKPVTLEDYRDALRVRILLETETARLAAGRLSAATVAHIREKVETLLEDVRHGGEISRQAIEDADNAIHLALAEASGNPLLCELIVSIRQRSRLYGLDRRPSRLHDTCVEHLAILDAVEAGDGEAAAQAMEDHLRIIMGDLQPRLNGPRSVRAVTGRGG</sequence>
<dbReference type="Pfam" id="PF00392">
    <property type="entry name" value="GntR"/>
    <property type="match status" value="1"/>
</dbReference>
<dbReference type="SMART" id="SM00895">
    <property type="entry name" value="FCD"/>
    <property type="match status" value="1"/>
</dbReference>
<dbReference type="InterPro" id="IPR000524">
    <property type="entry name" value="Tscrpt_reg_HTH_GntR"/>
</dbReference>
<dbReference type="PROSITE" id="PS50949">
    <property type="entry name" value="HTH_GNTR"/>
    <property type="match status" value="1"/>
</dbReference>
<evidence type="ECO:0000259" key="4">
    <source>
        <dbReference type="PROSITE" id="PS50949"/>
    </source>
</evidence>
<dbReference type="PANTHER" id="PTHR43537:SF5">
    <property type="entry name" value="UXU OPERON TRANSCRIPTIONAL REGULATOR"/>
    <property type="match status" value="1"/>
</dbReference>